<dbReference type="RefSeq" id="WP_208495955.1">
    <property type="nucleotide sequence ID" value="NZ_JAGFNP010000004.1"/>
</dbReference>
<evidence type="ECO:0000256" key="7">
    <source>
        <dbReference type="SAM" id="Phobius"/>
    </source>
</evidence>
<keyword evidence="5 7" id="KW-1133">Transmembrane helix</keyword>
<dbReference type="InterPro" id="IPR039421">
    <property type="entry name" value="Type_1_exporter"/>
</dbReference>
<dbReference type="Pfam" id="PF00664">
    <property type="entry name" value="ABC_membrane"/>
    <property type="match status" value="1"/>
</dbReference>
<feature type="domain" description="ABC transporter" evidence="8">
    <location>
        <begin position="336"/>
        <end position="570"/>
    </location>
</feature>
<dbReference type="InterPro" id="IPR003593">
    <property type="entry name" value="AAA+_ATPase"/>
</dbReference>
<dbReference type="InterPro" id="IPR017871">
    <property type="entry name" value="ABC_transporter-like_CS"/>
</dbReference>
<keyword evidence="2 7" id="KW-0812">Transmembrane</keyword>
<dbReference type="PANTHER" id="PTHR24221:SF654">
    <property type="entry name" value="ATP-BINDING CASSETTE SUB-FAMILY B MEMBER 6"/>
    <property type="match status" value="1"/>
</dbReference>
<dbReference type="EMBL" id="JAGFNP010000004">
    <property type="protein sequence ID" value="MBO3733098.1"/>
    <property type="molecule type" value="Genomic_DNA"/>
</dbReference>
<keyword evidence="4 10" id="KW-0067">ATP-binding</keyword>
<protein>
    <submittedName>
        <fullName evidence="10">ABC transporter ATP-binding protein</fullName>
    </submittedName>
</protein>
<feature type="transmembrane region" description="Helical" evidence="7">
    <location>
        <begin position="21"/>
        <end position="42"/>
    </location>
</feature>
<dbReference type="Gene3D" id="1.20.1560.10">
    <property type="entry name" value="ABC transporter type 1, transmembrane domain"/>
    <property type="match status" value="1"/>
</dbReference>
<evidence type="ECO:0000256" key="5">
    <source>
        <dbReference type="ARBA" id="ARBA00022989"/>
    </source>
</evidence>
<dbReference type="PANTHER" id="PTHR24221">
    <property type="entry name" value="ATP-BINDING CASSETTE SUB-FAMILY B"/>
    <property type="match status" value="1"/>
</dbReference>
<evidence type="ECO:0000256" key="4">
    <source>
        <dbReference type="ARBA" id="ARBA00022840"/>
    </source>
</evidence>
<dbReference type="SMART" id="SM00382">
    <property type="entry name" value="AAA"/>
    <property type="match status" value="1"/>
</dbReference>
<evidence type="ECO:0000313" key="10">
    <source>
        <dbReference type="EMBL" id="MBO3733098.1"/>
    </source>
</evidence>
<comment type="caution">
    <text evidence="10">The sequence shown here is derived from an EMBL/GenBank/DDBJ whole genome shotgun (WGS) entry which is preliminary data.</text>
</comment>
<feature type="transmembrane region" description="Helical" evidence="7">
    <location>
        <begin position="131"/>
        <end position="155"/>
    </location>
</feature>
<name>A0ABS3U5S7_9ACTN</name>
<evidence type="ECO:0000256" key="6">
    <source>
        <dbReference type="ARBA" id="ARBA00023136"/>
    </source>
</evidence>
<dbReference type="InterPro" id="IPR036640">
    <property type="entry name" value="ABC1_TM_sf"/>
</dbReference>
<proteinExistence type="predicted"/>
<evidence type="ECO:0000313" key="11">
    <source>
        <dbReference type="Proteomes" id="UP000681341"/>
    </source>
</evidence>
<feature type="transmembrane region" description="Helical" evidence="7">
    <location>
        <begin position="246"/>
        <end position="273"/>
    </location>
</feature>
<dbReference type="InterPro" id="IPR011527">
    <property type="entry name" value="ABC1_TM_dom"/>
</dbReference>
<evidence type="ECO:0000256" key="1">
    <source>
        <dbReference type="ARBA" id="ARBA00004651"/>
    </source>
</evidence>
<dbReference type="InterPro" id="IPR027417">
    <property type="entry name" value="P-loop_NTPase"/>
</dbReference>
<dbReference type="GO" id="GO:0005524">
    <property type="term" value="F:ATP binding"/>
    <property type="evidence" value="ECO:0007669"/>
    <property type="project" value="UniProtKB-KW"/>
</dbReference>
<dbReference type="SUPFAM" id="SSF52540">
    <property type="entry name" value="P-loop containing nucleoside triphosphate hydrolases"/>
    <property type="match status" value="1"/>
</dbReference>
<evidence type="ECO:0000256" key="2">
    <source>
        <dbReference type="ARBA" id="ARBA00022692"/>
    </source>
</evidence>
<sequence>MTAPTAATRIGDLTRPVRGRLWAGTALAFIASAAGLLPYAAIAEIAALLLDGNGSQAWAWAFIGAAGVAVRLGLGVTAALITHYADADLQRHLRLRLARHAASVPLGWFGGRGSGELKKAVDDDVEDMHHLVAHASLDIAGALGLPLAAIAYLAAVDWRMTLVTLALLPIATYTIQRAHRTLPDRMAELTAAQLRINNAVIEYVDGIQVVKAYGRRGRRYRRFAEAVDDFGDTLARWTAEAGRAMFASLAILSPAAVLLVVAGTGTGMIAAGWLAPVDLLPFLLVGVGLPAPYMTLLQSTQLLRKAQNAAAHVGQVLAVPPLPAPAAARTPQAFDLAFEDVSFAYDDDAPVLRGVSARCPAGSTTALVGPSGSGKTTLVRLIPRFFDPDAGTVRIGGTDVRDLDPATLLRSVAIVFQDVTLIRDTIRENLRLGDPDASDADVEAAARAAHLHEAILALPDGYDTVVEAHGGALSGGQRQRLTIARALLQDAPIVLLDEATAHIDPENEAAVRASLARLTEGRTVIVIAHRLHTITEADQILVLDSGRVAESGTHERLLAADGAYARAWRSQHGTETDR</sequence>
<keyword evidence="3" id="KW-0547">Nucleotide-binding</keyword>
<dbReference type="Gene3D" id="3.40.50.300">
    <property type="entry name" value="P-loop containing nucleotide triphosphate hydrolases"/>
    <property type="match status" value="1"/>
</dbReference>
<feature type="domain" description="ABC transmembrane type-1" evidence="9">
    <location>
        <begin position="22"/>
        <end position="305"/>
    </location>
</feature>
<organism evidence="10 11">
    <name type="scientific">Glycomyces niveus</name>
    <dbReference type="NCBI Taxonomy" id="2820287"/>
    <lineage>
        <taxon>Bacteria</taxon>
        <taxon>Bacillati</taxon>
        <taxon>Actinomycetota</taxon>
        <taxon>Actinomycetes</taxon>
        <taxon>Glycomycetales</taxon>
        <taxon>Glycomycetaceae</taxon>
        <taxon>Glycomyces</taxon>
    </lineage>
</organism>
<keyword evidence="11" id="KW-1185">Reference proteome</keyword>
<accession>A0ABS3U5S7</accession>
<evidence type="ECO:0000259" key="8">
    <source>
        <dbReference type="PROSITE" id="PS50893"/>
    </source>
</evidence>
<dbReference type="Pfam" id="PF00005">
    <property type="entry name" value="ABC_tran"/>
    <property type="match status" value="1"/>
</dbReference>
<dbReference type="CDD" id="cd07346">
    <property type="entry name" value="ABC_6TM_exporters"/>
    <property type="match status" value="1"/>
</dbReference>
<dbReference type="InterPro" id="IPR003439">
    <property type="entry name" value="ABC_transporter-like_ATP-bd"/>
</dbReference>
<dbReference type="Proteomes" id="UP000681341">
    <property type="component" value="Unassembled WGS sequence"/>
</dbReference>
<dbReference type="SUPFAM" id="SSF90123">
    <property type="entry name" value="ABC transporter transmembrane region"/>
    <property type="match status" value="1"/>
</dbReference>
<evidence type="ECO:0000256" key="3">
    <source>
        <dbReference type="ARBA" id="ARBA00022741"/>
    </source>
</evidence>
<feature type="transmembrane region" description="Helical" evidence="7">
    <location>
        <begin position="279"/>
        <end position="297"/>
    </location>
</feature>
<feature type="transmembrane region" description="Helical" evidence="7">
    <location>
        <begin position="57"/>
        <end position="81"/>
    </location>
</feature>
<reference evidence="10 11" key="1">
    <citation type="submission" date="2021-03" db="EMBL/GenBank/DDBJ databases">
        <title>Glycomyces sp. nov., a novel actinomycete isolated from soil.</title>
        <authorList>
            <person name="Yang X."/>
            <person name="Xu X."/>
        </authorList>
    </citation>
    <scope>NUCLEOTIDE SEQUENCE [LARGE SCALE GENOMIC DNA]</scope>
    <source>
        <strain evidence="10 11">NEAU-S30</strain>
    </source>
</reference>
<evidence type="ECO:0000259" key="9">
    <source>
        <dbReference type="PROSITE" id="PS50929"/>
    </source>
</evidence>
<dbReference type="PROSITE" id="PS50893">
    <property type="entry name" value="ABC_TRANSPORTER_2"/>
    <property type="match status" value="1"/>
</dbReference>
<dbReference type="PROSITE" id="PS50929">
    <property type="entry name" value="ABC_TM1F"/>
    <property type="match status" value="1"/>
</dbReference>
<keyword evidence="6 7" id="KW-0472">Membrane</keyword>
<comment type="subcellular location">
    <subcellularLocation>
        <location evidence="1">Cell membrane</location>
        <topology evidence="1">Multi-pass membrane protein</topology>
    </subcellularLocation>
</comment>
<gene>
    <name evidence="10" type="ORF">J5V16_09715</name>
</gene>
<dbReference type="PROSITE" id="PS00211">
    <property type="entry name" value="ABC_TRANSPORTER_1"/>
    <property type="match status" value="1"/>
</dbReference>